<dbReference type="EMBL" id="FRFE01000017">
    <property type="protein sequence ID" value="SHO50080.1"/>
    <property type="molecule type" value="Genomic_DNA"/>
</dbReference>
<dbReference type="Proteomes" id="UP000184603">
    <property type="component" value="Unassembled WGS sequence"/>
</dbReference>
<proteinExistence type="predicted"/>
<gene>
    <name evidence="1" type="ORF">SAMN02745220_03238</name>
</gene>
<evidence type="ECO:0000313" key="2">
    <source>
        <dbReference type="Proteomes" id="UP000184603"/>
    </source>
</evidence>
<feature type="non-terminal residue" evidence="1">
    <location>
        <position position="1"/>
    </location>
</feature>
<sequence>SPGITHPPSRLCLSDLRCTVPCKFWALQIVACSPQCNASYPLPVRQASVLPSASFRFPVTRNTLAVWLTLPLAGRVEDLHLLVGAPCRAHNRKRPLAVKQGAFSRLKYYIFSYIIALYSLEPMRQDAIDLSLHTGIAEYDNLLHCCRQLNKIVGQPHR</sequence>
<evidence type="ECO:0000313" key="1">
    <source>
        <dbReference type="EMBL" id="SHO50080.1"/>
    </source>
</evidence>
<reference evidence="1 2" key="1">
    <citation type="submission" date="2016-12" db="EMBL/GenBank/DDBJ databases">
        <authorList>
            <person name="Song W.-J."/>
            <person name="Kurnit D.M."/>
        </authorList>
    </citation>
    <scope>NUCLEOTIDE SEQUENCE [LARGE SCALE GENOMIC DNA]</scope>
    <source>
        <strain evidence="1 2">DSM 18488</strain>
    </source>
</reference>
<keyword evidence="2" id="KW-1185">Reference proteome</keyword>
<organism evidence="1 2">
    <name type="scientific">Desulfopila aestuarii DSM 18488</name>
    <dbReference type="NCBI Taxonomy" id="1121416"/>
    <lineage>
        <taxon>Bacteria</taxon>
        <taxon>Pseudomonadati</taxon>
        <taxon>Thermodesulfobacteriota</taxon>
        <taxon>Desulfobulbia</taxon>
        <taxon>Desulfobulbales</taxon>
        <taxon>Desulfocapsaceae</taxon>
        <taxon>Desulfopila</taxon>
    </lineage>
</organism>
<accession>A0A1M7YBR4</accession>
<protein>
    <submittedName>
        <fullName evidence="1">Uncharacterized protein</fullName>
    </submittedName>
</protein>
<name>A0A1M7YBR4_9BACT</name>
<dbReference type="AlphaFoldDB" id="A0A1M7YBR4"/>